<dbReference type="EMBL" id="JBHSBW010000001">
    <property type="protein sequence ID" value="MFC4209548.1"/>
    <property type="molecule type" value="Genomic_DNA"/>
</dbReference>
<name>A0ABV8P620_9SPHI</name>
<organism evidence="2 3">
    <name type="scientific">Pedobacter lithocola</name>
    <dbReference type="NCBI Taxonomy" id="1908239"/>
    <lineage>
        <taxon>Bacteria</taxon>
        <taxon>Pseudomonadati</taxon>
        <taxon>Bacteroidota</taxon>
        <taxon>Sphingobacteriia</taxon>
        <taxon>Sphingobacteriales</taxon>
        <taxon>Sphingobacteriaceae</taxon>
        <taxon>Pedobacter</taxon>
    </lineage>
</organism>
<proteinExistence type="predicted"/>
<evidence type="ECO:0000313" key="2">
    <source>
        <dbReference type="EMBL" id="MFC4209548.1"/>
    </source>
</evidence>
<dbReference type="RefSeq" id="WP_378980601.1">
    <property type="nucleotide sequence ID" value="NZ_JBHSBW010000001.1"/>
</dbReference>
<dbReference type="SUPFAM" id="SSF55874">
    <property type="entry name" value="ATPase domain of HSP90 chaperone/DNA topoisomerase II/histidine kinase"/>
    <property type="match status" value="1"/>
</dbReference>
<keyword evidence="2" id="KW-0547">Nucleotide-binding</keyword>
<evidence type="ECO:0000259" key="1">
    <source>
        <dbReference type="Pfam" id="PF02518"/>
    </source>
</evidence>
<keyword evidence="2" id="KW-0067">ATP-binding</keyword>
<dbReference type="GO" id="GO:0005524">
    <property type="term" value="F:ATP binding"/>
    <property type="evidence" value="ECO:0007669"/>
    <property type="project" value="UniProtKB-KW"/>
</dbReference>
<accession>A0ABV8P620</accession>
<dbReference type="Gene3D" id="3.30.565.10">
    <property type="entry name" value="Histidine kinase-like ATPase, C-terminal domain"/>
    <property type="match status" value="1"/>
</dbReference>
<dbReference type="Proteomes" id="UP001595789">
    <property type="component" value="Unassembled WGS sequence"/>
</dbReference>
<sequence length="306" mass="34579">MQNNIVNKKVILPKHFNISSVPSVLKEIEGIFSITGKKIPGFILDTSKVEDLSMIGALLLYKIVEFTVIYECFVSATIAFHPNYKVMQFLAQYGFHDLITAFVYDKENKISKELKKLKISVNDKFIIAPKALLRDDPNSREEINKLYLPQIQTYYKNDPKAISMILLVFSEILLNFWEHAQRDSQSIIVANGNKNNIQISCADTGEGIVSTLGSKYPNKRENAQFILGKSIEKGNTSKSGTNHMGYGLWILDEITTAVKGQMYIYSQGAYYSNESGKKKTGNCGYWQGTIIYLSLPLFHSKTLEDI</sequence>
<evidence type="ECO:0000313" key="3">
    <source>
        <dbReference type="Proteomes" id="UP001595789"/>
    </source>
</evidence>
<feature type="domain" description="Histidine kinase/HSP90-like ATPase" evidence="1">
    <location>
        <begin position="166"/>
        <end position="297"/>
    </location>
</feature>
<protein>
    <submittedName>
        <fullName evidence="2">ATP-binding protein</fullName>
    </submittedName>
</protein>
<dbReference type="Pfam" id="PF02518">
    <property type="entry name" value="HATPase_c"/>
    <property type="match status" value="1"/>
</dbReference>
<keyword evidence="3" id="KW-1185">Reference proteome</keyword>
<dbReference type="InterPro" id="IPR003594">
    <property type="entry name" value="HATPase_dom"/>
</dbReference>
<dbReference type="InterPro" id="IPR036890">
    <property type="entry name" value="HATPase_C_sf"/>
</dbReference>
<gene>
    <name evidence="2" type="ORF">ACFOWA_00050</name>
</gene>
<reference evidence="3" key="1">
    <citation type="journal article" date="2019" name="Int. J. Syst. Evol. Microbiol.">
        <title>The Global Catalogue of Microorganisms (GCM) 10K type strain sequencing project: providing services to taxonomists for standard genome sequencing and annotation.</title>
        <authorList>
            <consortium name="The Broad Institute Genomics Platform"/>
            <consortium name="The Broad Institute Genome Sequencing Center for Infectious Disease"/>
            <person name="Wu L."/>
            <person name="Ma J."/>
        </authorList>
    </citation>
    <scope>NUCLEOTIDE SEQUENCE [LARGE SCALE GENOMIC DNA]</scope>
    <source>
        <strain evidence="3">CCM 8691</strain>
    </source>
</reference>
<comment type="caution">
    <text evidence="2">The sequence shown here is derived from an EMBL/GenBank/DDBJ whole genome shotgun (WGS) entry which is preliminary data.</text>
</comment>